<proteinExistence type="predicted"/>
<organism evidence="2 3">
    <name type="scientific">Gulo gulo</name>
    <name type="common">Wolverine</name>
    <name type="synonym">Gluton</name>
    <dbReference type="NCBI Taxonomy" id="48420"/>
    <lineage>
        <taxon>Eukaryota</taxon>
        <taxon>Metazoa</taxon>
        <taxon>Chordata</taxon>
        <taxon>Craniata</taxon>
        <taxon>Vertebrata</taxon>
        <taxon>Euteleostomi</taxon>
        <taxon>Mammalia</taxon>
        <taxon>Eutheria</taxon>
        <taxon>Laurasiatheria</taxon>
        <taxon>Carnivora</taxon>
        <taxon>Caniformia</taxon>
        <taxon>Musteloidea</taxon>
        <taxon>Mustelidae</taxon>
        <taxon>Guloninae</taxon>
        <taxon>Gulo</taxon>
    </lineage>
</organism>
<comment type="caution">
    <text evidence="2">The sequence shown here is derived from an EMBL/GenBank/DDBJ whole genome shotgun (WGS) entry which is preliminary data.</text>
</comment>
<dbReference type="EMBL" id="CYRY02020652">
    <property type="protein sequence ID" value="VCW97110.1"/>
    <property type="molecule type" value="Genomic_DNA"/>
</dbReference>
<evidence type="ECO:0000256" key="1">
    <source>
        <dbReference type="SAM" id="MobiDB-lite"/>
    </source>
</evidence>
<dbReference type="Proteomes" id="UP000269945">
    <property type="component" value="Unassembled WGS sequence"/>
</dbReference>
<name>A0A9X9LV42_GULGU</name>
<gene>
    <name evidence="2" type="ORF">BN2614_LOCUS1</name>
</gene>
<reference evidence="2 3" key="1">
    <citation type="submission" date="2018-10" db="EMBL/GenBank/DDBJ databases">
        <authorList>
            <person name="Ekblom R."/>
            <person name="Jareborg N."/>
        </authorList>
    </citation>
    <scope>NUCLEOTIDE SEQUENCE [LARGE SCALE GENOMIC DNA]</scope>
    <source>
        <tissue evidence="2">Muscle</tissue>
    </source>
</reference>
<keyword evidence="3" id="KW-1185">Reference proteome</keyword>
<feature type="non-terminal residue" evidence="2">
    <location>
        <position position="95"/>
    </location>
</feature>
<evidence type="ECO:0000313" key="3">
    <source>
        <dbReference type="Proteomes" id="UP000269945"/>
    </source>
</evidence>
<feature type="compositionally biased region" description="Basic residues" evidence="1">
    <location>
        <begin position="70"/>
        <end position="88"/>
    </location>
</feature>
<feature type="region of interest" description="Disordered" evidence="1">
    <location>
        <begin position="70"/>
        <end position="95"/>
    </location>
</feature>
<protein>
    <submittedName>
        <fullName evidence="2">Uncharacterized protein</fullName>
    </submittedName>
</protein>
<sequence length="95" mass="10761">MKSPTAGDLEDCLQAKVDERRQQISQIVEEVQRVVHHLTAEISHQDIRFQAVPYSDTYNGNIKVSRSHLLSKRHPGSRARVGRSRCSRCHPAEGT</sequence>
<evidence type="ECO:0000313" key="2">
    <source>
        <dbReference type="EMBL" id="VCW97110.1"/>
    </source>
</evidence>
<accession>A0A9X9LV42</accession>
<dbReference type="AlphaFoldDB" id="A0A9X9LV42"/>